<keyword evidence="1" id="KW-0749">Sporulation</keyword>
<proteinExistence type="inferred from homology"/>
<evidence type="ECO:0000256" key="3">
    <source>
        <dbReference type="ARBA" id="ARBA00024344"/>
    </source>
</evidence>
<organism evidence="4 5">
    <name type="scientific">Peribacillus deserti</name>
    <dbReference type="NCBI Taxonomy" id="673318"/>
    <lineage>
        <taxon>Bacteria</taxon>
        <taxon>Bacillati</taxon>
        <taxon>Bacillota</taxon>
        <taxon>Bacilli</taxon>
        <taxon>Bacillales</taxon>
        <taxon>Bacillaceae</taxon>
        <taxon>Peribacillus</taxon>
    </lineage>
</organism>
<protein>
    <submittedName>
        <fullName evidence="4">Spore coat protein F</fullName>
    </submittedName>
</protein>
<evidence type="ECO:0000313" key="4">
    <source>
        <dbReference type="EMBL" id="MBM7693413.1"/>
    </source>
</evidence>
<keyword evidence="4" id="KW-0946">Virion</keyword>
<dbReference type="InterPro" id="IPR012347">
    <property type="entry name" value="Ferritin-like"/>
</dbReference>
<reference evidence="4 5" key="1">
    <citation type="submission" date="2021-01" db="EMBL/GenBank/DDBJ databases">
        <title>Genomic Encyclopedia of Type Strains, Phase IV (KMG-IV): sequencing the most valuable type-strain genomes for metagenomic binning, comparative biology and taxonomic classification.</title>
        <authorList>
            <person name="Goeker M."/>
        </authorList>
    </citation>
    <scope>NUCLEOTIDE SEQUENCE [LARGE SCALE GENOMIC DNA]</scope>
    <source>
        <strain evidence="4 5">DSM 105482</strain>
    </source>
</reference>
<dbReference type="Gene3D" id="1.20.1260.10">
    <property type="match status" value="1"/>
</dbReference>
<dbReference type="Pfam" id="PF07875">
    <property type="entry name" value="Coat_F"/>
    <property type="match status" value="1"/>
</dbReference>
<evidence type="ECO:0000313" key="5">
    <source>
        <dbReference type="Proteomes" id="UP000823486"/>
    </source>
</evidence>
<dbReference type="PANTHER" id="PTHR39183">
    <property type="entry name" value="SPORE COAT PROTEIN F-LIKE PROTEIN YHCQ"/>
    <property type="match status" value="1"/>
</dbReference>
<sequence length="160" mass="18413">MVQARHLAWHETLELHELTAATSNNLMTLKKNFRKITDPQLRELYSFSIQSFQQNLQELLQFLPMAPSVTEGARRDETALYGGTLLMMAKTAVRNYAIAITETATPDIRKVLNTHLNRAIALHGRVFNFMYQRGFYPAYDLNKLLQNDYAVARRAIEMGH</sequence>
<evidence type="ECO:0000256" key="2">
    <source>
        <dbReference type="ARBA" id="ARBA00024325"/>
    </source>
</evidence>
<dbReference type="EMBL" id="JAFBFI010000012">
    <property type="protein sequence ID" value="MBM7693413.1"/>
    <property type="molecule type" value="Genomic_DNA"/>
</dbReference>
<comment type="subcellular location">
    <subcellularLocation>
        <location evidence="2">Spore coat</location>
    </subcellularLocation>
</comment>
<dbReference type="InterPro" id="IPR012851">
    <property type="entry name" value="Spore_coat_CotF-like"/>
</dbReference>
<accession>A0ABS2QLS3</accession>
<comment type="caution">
    <text evidence="4">The sequence shown here is derived from an EMBL/GenBank/DDBJ whole genome shotgun (WGS) entry which is preliminary data.</text>
</comment>
<keyword evidence="4" id="KW-0167">Capsid protein</keyword>
<comment type="similarity">
    <text evidence="3">Belongs to the CotF family.</text>
</comment>
<name>A0ABS2QLS3_9BACI</name>
<dbReference type="PANTHER" id="PTHR39183:SF1">
    <property type="entry name" value="SPORE COAT PROTEIN F-LIKE PROTEIN YHCQ"/>
    <property type="match status" value="1"/>
</dbReference>
<dbReference type="RefSeq" id="WP_204544126.1">
    <property type="nucleotide sequence ID" value="NZ_JAFBFI010000012.1"/>
</dbReference>
<gene>
    <name evidence="4" type="ORF">JOC77_002853</name>
</gene>
<dbReference type="Proteomes" id="UP000823486">
    <property type="component" value="Unassembled WGS sequence"/>
</dbReference>
<keyword evidence="5" id="KW-1185">Reference proteome</keyword>
<evidence type="ECO:0000256" key="1">
    <source>
        <dbReference type="ARBA" id="ARBA00022969"/>
    </source>
</evidence>